<sequence length="299" mass="33441">MLMLNQVVPPNGNRIVPPGIDLITNRGSITGRSGPNAGHRRHRQSNMNQSVRTIIGAALMGLGVWSLLEEYDYNLVKFRSIFDFLLHISLGIVVTGLIIFSMSLAGCLGALRENLCLIKLYSLMLLLLFIIEVILSSVAFIFPSAISHFVKDRLSKDLITLYREDSNLQNLIDIVQMEFKCCGVSDHGFKDWSMNIYFNCSATNPSNERCAVPFSCCRNFNTGLINVMCGYNIQNLSSVVEVNKYVFTRGCMEAISELVERNMNLVAGICLTSALAQLFAMFLARSLQGQIFAQRARWM</sequence>
<feature type="disulfide bond" evidence="13">
    <location>
        <begin position="182"/>
        <end position="200"/>
    </location>
</feature>
<dbReference type="PRINTS" id="PR00259">
    <property type="entry name" value="TMFOUR"/>
</dbReference>
<gene>
    <name evidence="15" type="ORF">RDWZM_009981</name>
</gene>
<evidence type="ECO:0000256" key="5">
    <source>
        <dbReference type="ARBA" id="ARBA00022475"/>
    </source>
</evidence>
<dbReference type="GO" id="GO:0065003">
    <property type="term" value="P:protein-containing complex assembly"/>
    <property type="evidence" value="ECO:0007669"/>
    <property type="project" value="UniProtKB-ARBA"/>
</dbReference>
<protein>
    <recommendedName>
        <fullName evidence="14">Tetraspanin</fullName>
    </recommendedName>
</protein>
<evidence type="ECO:0000313" key="16">
    <source>
        <dbReference type="Proteomes" id="UP001142055"/>
    </source>
</evidence>
<dbReference type="GO" id="GO:0046930">
    <property type="term" value="C:pore complex"/>
    <property type="evidence" value="ECO:0007669"/>
    <property type="project" value="UniProtKB-ARBA"/>
</dbReference>
<dbReference type="PROSITE" id="PS00421">
    <property type="entry name" value="TM4_1"/>
    <property type="match status" value="1"/>
</dbReference>
<comment type="subcellular location">
    <subcellularLocation>
        <location evidence="2">Cell junction</location>
        <location evidence="2">Adherens junction</location>
    </subcellularLocation>
    <subcellularLocation>
        <location evidence="3">Cell membrane</location>
        <topology evidence="3">Multi-pass membrane protein</topology>
    </subcellularLocation>
    <subcellularLocation>
        <location evidence="1">Cytoplasm</location>
    </subcellularLocation>
    <subcellularLocation>
        <location evidence="14">Membrane</location>
        <topology evidence="14">Multi-pass membrane protein</topology>
    </subcellularLocation>
</comment>
<organism evidence="15 16">
    <name type="scientific">Blomia tropicalis</name>
    <name type="common">Mite</name>
    <dbReference type="NCBI Taxonomy" id="40697"/>
    <lineage>
        <taxon>Eukaryota</taxon>
        <taxon>Metazoa</taxon>
        <taxon>Ecdysozoa</taxon>
        <taxon>Arthropoda</taxon>
        <taxon>Chelicerata</taxon>
        <taxon>Arachnida</taxon>
        <taxon>Acari</taxon>
        <taxon>Acariformes</taxon>
        <taxon>Sarcoptiformes</taxon>
        <taxon>Astigmata</taxon>
        <taxon>Glycyphagoidea</taxon>
        <taxon>Echimyopodidae</taxon>
        <taxon>Blomia</taxon>
    </lineage>
</organism>
<evidence type="ECO:0000256" key="3">
    <source>
        <dbReference type="ARBA" id="ARBA00004651"/>
    </source>
</evidence>
<keyword evidence="8" id="KW-0965">Cell junction</keyword>
<keyword evidence="11 13" id="KW-1015">Disulfide bond</keyword>
<dbReference type="SUPFAM" id="SSF48652">
    <property type="entry name" value="Tetraspanin"/>
    <property type="match status" value="1"/>
</dbReference>
<dbReference type="PIRSF" id="PIRSF002419">
    <property type="entry name" value="Tetraspanin"/>
    <property type="match status" value="1"/>
</dbReference>
<dbReference type="InterPro" id="IPR018503">
    <property type="entry name" value="Tetraspanin_CS"/>
</dbReference>
<evidence type="ECO:0000256" key="4">
    <source>
        <dbReference type="ARBA" id="ARBA00006840"/>
    </source>
</evidence>
<keyword evidence="10 14" id="KW-0472">Membrane</keyword>
<dbReference type="GO" id="GO:0051604">
    <property type="term" value="P:protein maturation"/>
    <property type="evidence" value="ECO:0007669"/>
    <property type="project" value="UniProtKB-ARBA"/>
</dbReference>
<keyword evidence="12" id="KW-0325">Glycoprotein</keyword>
<evidence type="ECO:0000256" key="14">
    <source>
        <dbReference type="RuleBase" id="RU361218"/>
    </source>
</evidence>
<dbReference type="GO" id="GO:0005912">
    <property type="term" value="C:adherens junction"/>
    <property type="evidence" value="ECO:0007669"/>
    <property type="project" value="UniProtKB-SubCell"/>
</dbReference>
<dbReference type="GO" id="GO:0019899">
    <property type="term" value="F:enzyme binding"/>
    <property type="evidence" value="ECO:0007669"/>
    <property type="project" value="UniProtKB-ARBA"/>
</dbReference>
<evidence type="ECO:0000256" key="10">
    <source>
        <dbReference type="ARBA" id="ARBA00023136"/>
    </source>
</evidence>
<dbReference type="PANTHER" id="PTHR19282:SF544">
    <property type="entry name" value="TETRASPANIN"/>
    <property type="match status" value="1"/>
</dbReference>
<dbReference type="InterPro" id="IPR000301">
    <property type="entry name" value="Tetraspanin_animals"/>
</dbReference>
<dbReference type="GO" id="GO:0072659">
    <property type="term" value="P:protein localization to plasma membrane"/>
    <property type="evidence" value="ECO:0007669"/>
    <property type="project" value="UniProtKB-ARBA"/>
</dbReference>
<reference evidence="15" key="1">
    <citation type="submission" date="2022-12" db="EMBL/GenBank/DDBJ databases">
        <title>Genome assemblies of Blomia tropicalis.</title>
        <authorList>
            <person name="Cui Y."/>
        </authorList>
    </citation>
    <scope>NUCLEOTIDE SEQUENCE</scope>
    <source>
        <tissue evidence="15">Adult mites</tissue>
    </source>
</reference>
<dbReference type="Gene3D" id="1.10.1450.10">
    <property type="entry name" value="Tetraspanin"/>
    <property type="match status" value="1"/>
</dbReference>
<dbReference type="InterPro" id="IPR018499">
    <property type="entry name" value="Tetraspanin/Peripherin"/>
</dbReference>
<dbReference type="GO" id="GO:0005886">
    <property type="term" value="C:plasma membrane"/>
    <property type="evidence" value="ECO:0007669"/>
    <property type="project" value="UniProtKB-SubCell"/>
</dbReference>
<feature type="transmembrane region" description="Helical" evidence="14">
    <location>
        <begin position="123"/>
        <end position="146"/>
    </location>
</feature>
<dbReference type="AlphaFoldDB" id="A0A9Q0RIB0"/>
<accession>A0A9Q0RIB0</accession>
<comment type="caution">
    <text evidence="15">The sequence shown here is derived from an EMBL/GenBank/DDBJ whole genome shotgun (WGS) entry which is preliminary data.</text>
</comment>
<evidence type="ECO:0000256" key="7">
    <source>
        <dbReference type="ARBA" id="ARBA00022692"/>
    </source>
</evidence>
<keyword evidence="16" id="KW-1185">Reference proteome</keyword>
<dbReference type="InterPro" id="IPR008952">
    <property type="entry name" value="Tetraspanin_EC2_sf"/>
</dbReference>
<evidence type="ECO:0000256" key="12">
    <source>
        <dbReference type="ARBA" id="ARBA00023180"/>
    </source>
</evidence>
<keyword evidence="7 14" id="KW-0812">Transmembrane</keyword>
<feature type="disulfide bond" evidence="13">
    <location>
        <begin position="181"/>
        <end position="216"/>
    </location>
</feature>
<evidence type="ECO:0000256" key="6">
    <source>
        <dbReference type="ARBA" id="ARBA00022490"/>
    </source>
</evidence>
<evidence type="ECO:0000256" key="9">
    <source>
        <dbReference type="ARBA" id="ARBA00022989"/>
    </source>
</evidence>
<feature type="transmembrane region" description="Helical" evidence="14">
    <location>
        <begin position="88"/>
        <end position="111"/>
    </location>
</feature>
<dbReference type="PANTHER" id="PTHR19282">
    <property type="entry name" value="TETRASPANIN"/>
    <property type="match status" value="1"/>
</dbReference>
<dbReference type="GO" id="GO:0005737">
    <property type="term" value="C:cytoplasm"/>
    <property type="evidence" value="ECO:0007669"/>
    <property type="project" value="UniProtKB-SubCell"/>
</dbReference>
<keyword evidence="5" id="KW-1003">Cell membrane</keyword>
<dbReference type="OMA" id="INPWIRY"/>
<dbReference type="FunFam" id="1.10.1450.10:FF:000007">
    <property type="entry name" value="Tetraspanin"/>
    <property type="match status" value="1"/>
</dbReference>
<dbReference type="EMBL" id="JAPWDV010000004">
    <property type="protein sequence ID" value="KAJ6215481.1"/>
    <property type="molecule type" value="Genomic_DNA"/>
</dbReference>
<evidence type="ECO:0000256" key="1">
    <source>
        <dbReference type="ARBA" id="ARBA00004496"/>
    </source>
</evidence>
<evidence type="ECO:0000313" key="15">
    <source>
        <dbReference type="EMBL" id="KAJ6215481.1"/>
    </source>
</evidence>
<evidence type="ECO:0000256" key="2">
    <source>
        <dbReference type="ARBA" id="ARBA00004536"/>
    </source>
</evidence>
<proteinExistence type="inferred from homology"/>
<dbReference type="Proteomes" id="UP001142055">
    <property type="component" value="Chromosome 4"/>
</dbReference>
<evidence type="ECO:0000256" key="11">
    <source>
        <dbReference type="ARBA" id="ARBA00023157"/>
    </source>
</evidence>
<name>A0A9Q0RIB0_BLOTA</name>
<keyword evidence="6" id="KW-0963">Cytoplasm</keyword>
<feature type="transmembrane region" description="Helical" evidence="14">
    <location>
        <begin position="265"/>
        <end position="287"/>
    </location>
</feature>
<evidence type="ECO:0000256" key="8">
    <source>
        <dbReference type="ARBA" id="ARBA00022949"/>
    </source>
</evidence>
<evidence type="ECO:0000256" key="13">
    <source>
        <dbReference type="PIRSR" id="PIRSR002419-1"/>
    </source>
</evidence>
<dbReference type="Pfam" id="PF00335">
    <property type="entry name" value="Tetraspanin"/>
    <property type="match status" value="1"/>
</dbReference>
<feature type="transmembrane region" description="Helical" evidence="14">
    <location>
        <begin position="50"/>
        <end position="68"/>
    </location>
</feature>
<comment type="similarity">
    <text evidence="4 14">Belongs to the tetraspanin (TM4SF) family.</text>
</comment>
<keyword evidence="9 14" id="KW-1133">Transmembrane helix</keyword>